<dbReference type="InterPro" id="IPR036163">
    <property type="entry name" value="HMA_dom_sf"/>
</dbReference>
<proteinExistence type="predicted"/>
<dbReference type="OrthoDB" id="432719at2759"/>
<dbReference type="Pfam" id="PF00403">
    <property type="entry name" value="HMA"/>
    <property type="match status" value="1"/>
</dbReference>
<gene>
    <name evidence="2" type="ORF">SBAD_LOCUS247</name>
</gene>
<reference evidence="4" key="1">
    <citation type="submission" date="2016-06" db="UniProtKB">
        <authorList>
            <consortium name="WormBaseParasite"/>
        </authorList>
    </citation>
    <scope>IDENTIFICATION</scope>
</reference>
<evidence type="ECO:0000313" key="3">
    <source>
        <dbReference type="Proteomes" id="UP000270296"/>
    </source>
</evidence>
<evidence type="ECO:0000313" key="4">
    <source>
        <dbReference type="WBParaSite" id="SBAD_0000026301-mRNA-1"/>
    </source>
</evidence>
<feature type="domain" description="HMA" evidence="1">
    <location>
        <begin position="35"/>
        <end position="75"/>
    </location>
</feature>
<keyword evidence="3" id="KW-1185">Reference proteome</keyword>
<dbReference type="CDD" id="cd00371">
    <property type="entry name" value="HMA"/>
    <property type="match status" value="1"/>
</dbReference>
<dbReference type="AlphaFoldDB" id="A0A183I9F3"/>
<protein>
    <submittedName>
        <fullName evidence="4">HMA domain-containing protein</fullName>
    </submittedName>
</protein>
<evidence type="ECO:0000259" key="1">
    <source>
        <dbReference type="Pfam" id="PF00403"/>
    </source>
</evidence>
<dbReference type="WBParaSite" id="SBAD_0000026301-mRNA-1">
    <property type="protein sequence ID" value="SBAD_0000026301-mRNA-1"/>
    <property type="gene ID" value="SBAD_0000026301"/>
</dbReference>
<sequence>MFALSSKSSATVFRLHYKFDLCIVRFFVQIQPQPRLPAVVDVQVSVATHSATVKYDEDRCTASDIADVIRDIGYEADVLSQFGKLQAEL</sequence>
<reference evidence="2 3" key="2">
    <citation type="submission" date="2018-11" db="EMBL/GenBank/DDBJ databases">
        <authorList>
            <consortium name="Pathogen Informatics"/>
        </authorList>
    </citation>
    <scope>NUCLEOTIDE SEQUENCE [LARGE SCALE GENOMIC DNA]</scope>
</reference>
<dbReference type="Proteomes" id="UP000270296">
    <property type="component" value="Unassembled WGS sequence"/>
</dbReference>
<accession>A0A183I9F3</accession>
<dbReference type="Gene3D" id="3.30.70.100">
    <property type="match status" value="1"/>
</dbReference>
<organism evidence="4">
    <name type="scientific">Soboliphyme baturini</name>
    <dbReference type="NCBI Taxonomy" id="241478"/>
    <lineage>
        <taxon>Eukaryota</taxon>
        <taxon>Metazoa</taxon>
        <taxon>Ecdysozoa</taxon>
        <taxon>Nematoda</taxon>
        <taxon>Enoplea</taxon>
        <taxon>Dorylaimia</taxon>
        <taxon>Dioctophymatida</taxon>
        <taxon>Dioctophymatoidea</taxon>
        <taxon>Soboliphymatidae</taxon>
        <taxon>Soboliphyme</taxon>
    </lineage>
</organism>
<dbReference type="EMBL" id="UZAM01000472">
    <property type="protein sequence ID" value="VDO81331.1"/>
    <property type="molecule type" value="Genomic_DNA"/>
</dbReference>
<name>A0A183I9F3_9BILA</name>
<dbReference type="GO" id="GO:0046872">
    <property type="term" value="F:metal ion binding"/>
    <property type="evidence" value="ECO:0007669"/>
    <property type="project" value="InterPro"/>
</dbReference>
<evidence type="ECO:0000313" key="2">
    <source>
        <dbReference type="EMBL" id="VDO81331.1"/>
    </source>
</evidence>
<dbReference type="InterPro" id="IPR006121">
    <property type="entry name" value="HMA_dom"/>
</dbReference>
<dbReference type="SUPFAM" id="SSF55008">
    <property type="entry name" value="HMA, heavy metal-associated domain"/>
    <property type="match status" value="1"/>
</dbReference>